<reference evidence="2" key="1">
    <citation type="submission" date="2016-06" db="EMBL/GenBank/DDBJ databases">
        <title>Parallel loss of symbiosis genes in relatives of nitrogen-fixing non-legume Parasponia.</title>
        <authorList>
            <person name="Van Velzen R."/>
            <person name="Holmer R."/>
            <person name="Bu F."/>
            <person name="Rutten L."/>
            <person name="Van Zeijl A."/>
            <person name="Liu W."/>
            <person name="Santuari L."/>
            <person name="Cao Q."/>
            <person name="Sharma T."/>
            <person name="Shen D."/>
            <person name="Roswanjaya Y."/>
            <person name="Wardhani T."/>
            <person name="Kalhor M.S."/>
            <person name="Jansen J."/>
            <person name="Van den Hoogen J."/>
            <person name="Gungor B."/>
            <person name="Hartog M."/>
            <person name="Hontelez J."/>
            <person name="Verver J."/>
            <person name="Yang W.-C."/>
            <person name="Schijlen E."/>
            <person name="Repin R."/>
            <person name="Schilthuizen M."/>
            <person name="Schranz E."/>
            <person name="Heidstra R."/>
            <person name="Miyata K."/>
            <person name="Fedorova E."/>
            <person name="Kohlen W."/>
            <person name="Bisseling T."/>
            <person name="Smit S."/>
            <person name="Geurts R."/>
        </authorList>
    </citation>
    <scope>NUCLEOTIDE SEQUENCE [LARGE SCALE GENOMIC DNA]</scope>
    <source>
        <strain evidence="2">cv. WU1-14</strain>
    </source>
</reference>
<keyword evidence="2" id="KW-1185">Reference proteome</keyword>
<protein>
    <submittedName>
        <fullName evidence="1">Uncharacterized protein</fullName>
    </submittedName>
</protein>
<name>A0A2P5E0C1_PARAD</name>
<proteinExistence type="predicted"/>
<accession>A0A2P5E0C1</accession>
<dbReference type="Proteomes" id="UP000237105">
    <property type="component" value="Unassembled WGS sequence"/>
</dbReference>
<sequence>MKWYRPLPRIAHHFIKAKALLPPLAIIAQADEHFCLHHDSLDYNALIECKQDHFSFNSGTKRIYLFLLTLSI</sequence>
<dbReference type="AlphaFoldDB" id="A0A2P5E0C1"/>
<gene>
    <name evidence="1" type="ORF">PanWU01x14_014920</name>
</gene>
<organism evidence="1 2">
    <name type="scientific">Parasponia andersonii</name>
    <name type="common">Sponia andersonii</name>
    <dbReference type="NCBI Taxonomy" id="3476"/>
    <lineage>
        <taxon>Eukaryota</taxon>
        <taxon>Viridiplantae</taxon>
        <taxon>Streptophyta</taxon>
        <taxon>Embryophyta</taxon>
        <taxon>Tracheophyta</taxon>
        <taxon>Spermatophyta</taxon>
        <taxon>Magnoliopsida</taxon>
        <taxon>eudicotyledons</taxon>
        <taxon>Gunneridae</taxon>
        <taxon>Pentapetalae</taxon>
        <taxon>rosids</taxon>
        <taxon>fabids</taxon>
        <taxon>Rosales</taxon>
        <taxon>Cannabaceae</taxon>
        <taxon>Parasponia</taxon>
    </lineage>
</organism>
<evidence type="ECO:0000313" key="2">
    <source>
        <dbReference type="Proteomes" id="UP000237105"/>
    </source>
</evidence>
<evidence type="ECO:0000313" key="1">
    <source>
        <dbReference type="EMBL" id="PON78991.1"/>
    </source>
</evidence>
<dbReference type="EMBL" id="JXTB01000006">
    <property type="protein sequence ID" value="PON78991.1"/>
    <property type="molecule type" value="Genomic_DNA"/>
</dbReference>
<comment type="caution">
    <text evidence="1">The sequence shown here is derived from an EMBL/GenBank/DDBJ whole genome shotgun (WGS) entry which is preliminary data.</text>
</comment>